<protein>
    <submittedName>
        <fullName evidence="3">Putative assembly protein</fullName>
    </submittedName>
</protein>
<dbReference type="InterPro" id="IPR052894">
    <property type="entry name" value="AsmA-related"/>
</dbReference>
<name>A0A1J5SEA3_9ZZZZ</name>
<feature type="region of interest" description="Disordered" evidence="1">
    <location>
        <begin position="551"/>
        <end position="601"/>
    </location>
</feature>
<feature type="domain" description="AsmA" evidence="2">
    <location>
        <begin position="8"/>
        <end position="107"/>
    </location>
</feature>
<evidence type="ECO:0000259" key="2">
    <source>
        <dbReference type="Pfam" id="PF05170"/>
    </source>
</evidence>
<dbReference type="PANTHER" id="PTHR30441:SF4">
    <property type="entry name" value="PROTEIN ASMA"/>
    <property type="match status" value="1"/>
</dbReference>
<feature type="region of interest" description="Disordered" evidence="1">
    <location>
        <begin position="338"/>
        <end position="368"/>
    </location>
</feature>
<comment type="caution">
    <text evidence="3">The sequence shown here is derived from an EMBL/GenBank/DDBJ whole genome shotgun (WGS) entry which is preliminary data.</text>
</comment>
<feature type="domain" description="AsmA" evidence="2">
    <location>
        <begin position="889"/>
        <end position="1078"/>
    </location>
</feature>
<dbReference type="AlphaFoldDB" id="A0A1J5SEA3"/>
<dbReference type="PANTHER" id="PTHR30441">
    <property type="entry name" value="DUF748 DOMAIN-CONTAINING PROTEIN"/>
    <property type="match status" value="1"/>
</dbReference>
<dbReference type="EMBL" id="MLJW01000045">
    <property type="protein sequence ID" value="OIR06251.1"/>
    <property type="molecule type" value="Genomic_DNA"/>
</dbReference>
<feature type="compositionally biased region" description="Low complexity" evidence="1">
    <location>
        <begin position="349"/>
        <end position="368"/>
    </location>
</feature>
<reference evidence="3" key="1">
    <citation type="submission" date="2016-10" db="EMBL/GenBank/DDBJ databases">
        <title>Sequence of Gallionella enrichment culture.</title>
        <authorList>
            <person name="Poehlein A."/>
            <person name="Muehling M."/>
            <person name="Daniel R."/>
        </authorList>
    </citation>
    <scope>NUCLEOTIDE SEQUENCE</scope>
</reference>
<dbReference type="GO" id="GO:0005886">
    <property type="term" value="C:plasma membrane"/>
    <property type="evidence" value="ECO:0007669"/>
    <property type="project" value="TreeGrafter"/>
</dbReference>
<gene>
    <name evidence="3" type="ORF">GALL_117240</name>
</gene>
<proteinExistence type="predicted"/>
<feature type="compositionally biased region" description="Low complexity" evidence="1">
    <location>
        <begin position="551"/>
        <end position="594"/>
    </location>
</feature>
<dbReference type="InterPro" id="IPR007844">
    <property type="entry name" value="AsmA"/>
</dbReference>
<sequence length="1188" mass="120984">MRTPIAIVAALLAALLIVPALVQWNGYKQAIVALVRARTGQTLSIDGPLTLRLLPRPEMTAHAVRLSGPAGGPAWLEARAVGLRPALWPLLAGRLRLGAVVLDSPVIQAPAGSPPGGAVAAAPASTPPSAPLAAAARVPPDVSGGGALPDIPGGGALPDIPGGGAPPDIIVRHGQLTYHALRLEDVNLTLSALRHLSGHVRLRGVGMAVDGARAEAKGDHLTLTLDHQGGRLTLAGAMTRQDGFRGHVGGETDSLRALARALGWPAARLPEGGARLEGALFADGHGLVMDGAALTLNGDSGTLSLHGDFASAPVFDLSLAFPHLGLDGWRAALLAPGAEGKPHSAEGKAPGAAAPVSSSASAPAVPDSGRVAAPMPAPVAASGGFVRGVTVNLALRADSLSLMGGHLRQARIDASLADGELMVNQAGVELPGQGELDLFGFFSPAAGGVAFDGQVEGRAADLRGLMAWLALPVPAGLPADRLRQAAFTAKMTADAGGLTLKDGLLRLDGSRAALAATLSLRGRRPALGLSMAVDRLDLDAYRAAALPAPAAPVASAPPSSSQTAPPSSSQTAPPSSLQTAPPPSSAQTPPQTAAAPPPAAPLPAWLSGLDANLKLSADRLNVDGLPLAAVSLDAGWIDDVLTLHAGEAHDDSGAVVHLTGGVAGLAAGRPVLRAVHWDLHAARSGPLTARLGLPAGGLDGPMALTGSADGPVDGDVAVTSRNEIAGGVLNVRGTVSHPLAAPQARLDVEASHADVEEVIRLLGGDYRPRGLEGGFALSARLEGGRNRLAVKDLRVKLGPVLAAGQGAWALETPPHLSLDLTAGDIPLDAFLPAPAGRRARLSLREQISRGLLIPTHGGPRRRFPSIIDVDLPPPPKAAPRPGVAVAPLEGHWSSKPLPLAWLRRFSGAVTLKAGAVTWGQTRLEQADLALTLVRGALSLDHLTGQLWGGGLTVTGSLAADGALDLKGSLNRARMRNALLATAGLGMGDGVMDGAWMVTARGQSPAEMVAHLDGGAKVAVHDGVVRGFDLKAVSDQLQNLKSPLGLLAVLETGLSGGQTRFSALTGTARIENGILVSKDLDLEAEGGGATGRLSINLPDWVMDSHIAFRLSSNGAVPPLGLKVAGDLDQPRRFVDVNAIQQWLAARGIGRRGRLKKAEDSLSRMLSGQRKADGGKVKAKDVLKSLLGGQ</sequence>
<evidence type="ECO:0000313" key="3">
    <source>
        <dbReference type="EMBL" id="OIR06251.1"/>
    </source>
</evidence>
<evidence type="ECO:0000256" key="1">
    <source>
        <dbReference type="SAM" id="MobiDB-lite"/>
    </source>
</evidence>
<dbReference type="GO" id="GO:0090313">
    <property type="term" value="P:regulation of protein targeting to membrane"/>
    <property type="evidence" value="ECO:0007669"/>
    <property type="project" value="TreeGrafter"/>
</dbReference>
<dbReference type="Pfam" id="PF05170">
    <property type="entry name" value="AsmA"/>
    <property type="match status" value="2"/>
</dbReference>
<accession>A0A1J5SEA3</accession>
<organism evidence="3">
    <name type="scientific">mine drainage metagenome</name>
    <dbReference type="NCBI Taxonomy" id="410659"/>
    <lineage>
        <taxon>unclassified sequences</taxon>
        <taxon>metagenomes</taxon>
        <taxon>ecological metagenomes</taxon>
    </lineage>
</organism>